<dbReference type="InterPro" id="IPR023271">
    <property type="entry name" value="Aquaporin-like"/>
</dbReference>
<evidence type="ECO:0000256" key="5">
    <source>
        <dbReference type="RuleBase" id="RU000477"/>
    </source>
</evidence>
<keyword evidence="8" id="KW-1185">Reference proteome</keyword>
<keyword evidence="3 6" id="KW-1133">Transmembrane helix</keyword>
<reference evidence="7 8" key="1">
    <citation type="journal article" date="2022" name="Nat. Plants">
        <title>Genomes of leafy and leafless Platanthera orchids illuminate the evolution of mycoheterotrophy.</title>
        <authorList>
            <person name="Li M.H."/>
            <person name="Liu K.W."/>
            <person name="Li Z."/>
            <person name="Lu H.C."/>
            <person name="Ye Q.L."/>
            <person name="Zhang D."/>
            <person name="Wang J.Y."/>
            <person name="Li Y.F."/>
            <person name="Zhong Z.M."/>
            <person name="Liu X."/>
            <person name="Yu X."/>
            <person name="Liu D.K."/>
            <person name="Tu X.D."/>
            <person name="Liu B."/>
            <person name="Hao Y."/>
            <person name="Liao X.Y."/>
            <person name="Jiang Y.T."/>
            <person name="Sun W.H."/>
            <person name="Chen J."/>
            <person name="Chen Y.Q."/>
            <person name="Ai Y."/>
            <person name="Zhai J.W."/>
            <person name="Wu S.S."/>
            <person name="Zhou Z."/>
            <person name="Hsiao Y.Y."/>
            <person name="Wu W.L."/>
            <person name="Chen Y.Y."/>
            <person name="Lin Y.F."/>
            <person name="Hsu J.L."/>
            <person name="Li C.Y."/>
            <person name="Wang Z.W."/>
            <person name="Zhao X."/>
            <person name="Zhong W.Y."/>
            <person name="Ma X.K."/>
            <person name="Ma L."/>
            <person name="Huang J."/>
            <person name="Chen G.Z."/>
            <person name="Huang M.Z."/>
            <person name="Huang L."/>
            <person name="Peng D.H."/>
            <person name="Luo Y.B."/>
            <person name="Zou S.Q."/>
            <person name="Chen S.P."/>
            <person name="Lan S."/>
            <person name="Tsai W.C."/>
            <person name="Van de Peer Y."/>
            <person name="Liu Z.J."/>
        </authorList>
    </citation>
    <scope>NUCLEOTIDE SEQUENCE [LARGE SCALE GENOMIC DNA]</scope>
    <source>
        <strain evidence="7">Lor288</strain>
    </source>
</reference>
<evidence type="ECO:0000256" key="4">
    <source>
        <dbReference type="ARBA" id="ARBA00023136"/>
    </source>
</evidence>
<feature type="transmembrane region" description="Helical" evidence="6">
    <location>
        <begin position="128"/>
        <end position="146"/>
    </location>
</feature>
<evidence type="ECO:0000256" key="3">
    <source>
        <dbReference type="ARBA" id="ARBA00022989"/>
    </source>
</evidence>
<dbReference type="PANTHER" id="PTHR47720:SF1">
    <property type="entry name" value="AQUAPORIN SIP2-1-RELATED"/>
    <property type="match status" value="1"/>
</dbReference>
<dbReference type="PRINTS" id="PR00783">
    <property type="entry name" value="MINTRINSICP"/>
</dbReference>
<dbReference type="InterPro" id="IPR000425">
    <property type="entry name" value="MIP"/>
</dbReference>
<keyword evidence="4 6" id="KW-0472">Membrane</keyword>
<feature type="transmembrane region" description="Helical" evidence="6">
    <location>
        <begin position="42"/>
        <end position="60"/>
    </location>
</feature>
<evidence type="ECO:0000256" key="1">
    <source>
        <dbReference type="ARBA" id="ARBA00004141"/>
    </source>
</evidence>
<gene>
    <name evidence="7" type="primary">SIP2-1</name>
    <name evidence="7" type="ORF">KSP40_PGU010160</name>
</gene>
<evidence type="ECO:0000256" key="2">
    <source>
        <dbReference type="ARBA" id="ARBA00022692"/>
    </source>
</evidence>
<name>A0ABR2MGQ9_9ASPA</name>
<accession>A0ABR2MGQ9</accession>
<evidence type="ECO:0000313" key="7">
    <source>
        <dbReference type="EMBL" id="KAK8963310.1"/>
    </source>
</evidence>
<organism evidence="7 8">
    <name type="scientific">Platanthera guangdongensis</name>
    <dbReference type="NCBI Taxonomy" id="2320717"/>
    <lineage>
        <taxon>Eukaryota</taxon>
        <taxon>Viridiplantae</taxon>
        <taxon>Streptophyta</taxon>
        <taxon>Embryophyta</taxon>
        <taxon>Tracheophyta</taxon>
        <taxon>Spermatophyta</taxon>
        <taxon>Magnoliopsida</taxon>
        <taxon>Liliopsida</taxon>
        <taxon>Asparagales</taxon>
        <taxon>Orchidaceae</taxon>
        <taxon>Orchidoideae</taxon>
        <taxon>Orchideae</taxon>
        <taxon>Orchidinae</taxon>
        <taxon>Platanthera</taxon>
    </lineage>
</organism>
<keyword evidence="5" id="KW-0813">Transport</keyword>
<sequence>MPSPRLRLIASDFFVSFLWVWSGSLLRSLAFRILGVRNSPGILILKASIAVPYLVFFAWLGRATKGGSYNPLVVLCYAISGDFVVFLFSILARIPAQVVGSVIGVLLSNSTFPGEFHGPHLNVDINRGTFTEGLLTFMIVIIVLSLKKKDPGNSAIRTWISSASKVILHLLGSDITGGIMNPATAFGWAYVQGTHVSKEHICVYWLAPIEATVLGVWACSLVLKPISLTVQHQRFWSEFKMD</sequence>
<feature type="transmembrane region" description="Helical" evidence="6">
    <location>
        <begin position="203"/>
        <end position="223"/>
    </location>
</feature>
<dbReference type="Proteomes" id="UP001412067">
    <property type="component" value="Unassembled WGS sequence"/>
</dbReference>
<evidence type="ECO:0000256" key="6">
    <source>
        <dbReference type="SAM" id="Phobius"/>
    </source>
</evidence>
<comment type="subcellular location">
    <subcellularLocation>
        <location evidence="1">Membrane</location>
        <topology evidence="1">Multi-pass membrane protein</topology>
    </subcellularLocation>
</comment>
<protein>
    <submittedName>
        <fullName evidence="7">Aquaporin SIP2-1</fullName>
    </submittedName>
</protein>
<feature type="transmembrane region" description="Helical" evidence="6">
    <location>
        <begin position="72"/>
        <end position="91"/>
    </location>
</feature>
<feature type="transmembrane region" description="Helical" evidence="6">
    <location>
        <begin position="166"/>
        <end position="191"/>
    </location>
</feature>
<keyword evidence="2 5" id="KW-0812">Transmembrane</keyword>
<comment type="similarity">
    <text evidence="5">Belongs to the MIP/aquaporin (TC 1.A.8) family.</text>
</comment>
<dbReference type="SUPFAM" id="SSF81338">
    <property type="entry name" value="Aquaporin-like"/>
    <property type="match status" value="1"/>
</dbReference>
<comment type="caution">
    <text evidence="7">The sequence shown here is derived from an EMBL/GenBank/DDBJ whole genome shotgun (WGS) entry which is preliminary data.</text>
</comment>
<dbReference type="PANTHER" id="PTHR47720">
    <property type="entry name" value="AQUAPORIN SIP2-1-RELATED"/>
    <property type="match status" value="1"/>
</dbReference>
<proteinExistence type="inferred from homology"/>
<dbReference type="InterPro" id="IPR044226">
    <property type="entry name" value="SIP2-1-like"/>
</dbReference>
<dbReference type="Pfam" id="PF00230">
    <property type="entry name" value="MIP"/>
    <property type="match status" value="1"/>
</dbReference>
<evidence type="ECO:0000313" key="8">
    <source>
        <dbReference type="Proteomes" id="UP001412067"/>
    </source>
</evidence>
<feature type="transmembrane region" description="Helical" evidence="6">
    <location>
        <begin position="6"/>
        <end position="30"/>
    </location>
</feature>
<dbReference type="EMBL" id="JBBWWR010000007">
    <property type="protein sequence ID" value="KAK8963310.1"/>
    <property type="molecule type" value="Genomic_DNA"/>
</dbReference>
<dbReference type="Gene3D" id="1.20.1080.10">
    <property type="entry name" value="Glycerol uptake facilitator protein"/>
    <property type="match status" value="1"/>
</dbReference>